<dbReference type="InterPro" id="IPR053934">
    <property type="entry name" value="HTTM_dom"/>
</dbReference>
<evidence type="ECO:0000256" key="6">
    <source>
        <dbReference type="ARBA" id="ARBA00023239"/>
    </source>
</evidence>
<evidence type="ECO:0000256" key="2">
    <source>
        <dbReference type="ARBA" id="ARBA00022692"/>
    </source>
</evidence>
<dbReference type="GO" id="GO:0019842">
    <property type="term" value="F:vitamin binding"/>
    <property type="evidence" value="ECO:0007669"/>
    <property type="project" value="TreeGrafter"/>
</dbReference>
<feature type="transmembrane region" description="Helical" evidence="8">
    <location>
        <begin position="111"/>
        <end position="136"/>
    </location>
</feature>
<organism evidence="10 11">
    <name type="scientific">Bradymonas sediminis</name>
    <dbReference type="NCBI Taxonomy" id="1548548"/>
    <lineage>
        <taxon>Bacteria</taxon>
        <taxon>Deltaproteobacteria</taxon>
        <taxon>Bradymonadales</taxon>
        <taxon>Bradymonadaceae</taxon>
        <taxon>Bradymonas</taxon>
    </lineage>
</organism>
<feature type="region of interest" description="Disordered" evidence="7">
    <location>
        <begin position="437"/>
        <end position="456"/>
    </location>
</feature>
<feature type="transmembrane region" description="Helical" evidence="8">
    <location>
        <begin position="148"/>
        <end position="166"/>
    </location>
</feature>
<evidence type="ECO:0000256" key="7">
    <source>
        <dbReference type="SAM" id="MobiDB-lite"/>
    </source>
</evidence>
<dbReference type="InterPro" id="IPR011020">
    <property type="entry name" value="HTTM-like"/>
</dbReference>
<dbReference type="GO" id="GO:0012505">
    <property type="term" value="C:endomembrane system"/>
    <property type="evidence" value="ECO:0007669"/>
    <property type="project" value="UniProtKB-SubCell"/>
</dbReference>
<dbReference type="GO" id="GO:0008488">
    <property type="term" value="F:gamma-glutamyl carboxylase activity"/>
    <property type="evidence" value="ECO:0007669"/>
    <property type="project" value="InterPro"/>
</dbReference>
<protein>
    <submittedName>
        <fullName evidence="10">Gamma carboxylase</fullName>
    </submittedName>
</protein>
<name>A0A2Z4FRU4_9DELT</name>
<dbReference type="EMBL" id="CP030032">
    <property type="protein sequence ID" value="AWV91444.1"/>
    <property type="molecule type" value="Genomic_DNA"/>
</dbReference>
<dbReference type="InterPro" id="IPR053935">
    <property type="entry name" value="VKGC_lumenal_dom"/>
</dbReference>
<evidence type="ECO:0000256" key="8">
    <source>
        <dbReference type="SAM" id="Phobius"/>
    </source>
</evidence>
<feature type="transmembrane region" description="Helical" evidence="8">
    <location>
        <begin position="228"/>
        <end position="245"/>
    </location>
</feature>
<dbReference type="Pfam" id="PF22777">
    <property type="entry name" value="VKGC_lumenal_dom"/>
    <property type="match status" value="1"/>
</dbReference>
<keyword evidence="4 8" id="KW-0472">Membrane</keyword>
<evidence type="ECO:0000256" key="5">
    <source>
        <dbReference type="ARBA" id="ARBA00023157"/>
    </source>
</evidence>
<keyword evidence="6" id="KW-0456">Lyase</keyword>
<dbReference type="PANTHER" id="PTHR12639:SF7">
    <property type="entry name" value="HTTM DOMAIN-CONTAINING PROTEIN"/>
    <property type="match status" value="1"/>
</dbReference>
<feature type="domain" description="HTTM-like" evidence="9">
    <location>
        <begin position="6"/>
        <end position="266"/>
    </location>
</feature>
<evidence type="ECO:0000256" key="3">
    <source>
        <dbReference type="ARBA" id="ARBA00022989"/>
    </source>
</evidence>
<sequence length="456" mass="51993">MRERATESVDISSLAVFRMLFGVMTGIGAARFLANGWVEQFFVKPDFFFTYWGFGWVEPLSPAGMHAAFVALVVLSLMIIIGLFYRAAIISFFVLFTYVELIDVSNYLNHYYLVSLLALLLSFLPANAAWSVDALIRPSIRRAKTAAYHIWLLRFQIGVVYFYAGIAKTGSDWLVHGQPLNIWLSSRVDTPVIGPFLDLWWIALAMGWAGLLNDLLMPFLLSWKRSRPFAYAIIVVFHVVTGYFFRIGMFPLIMMVSATIFFGPGWPKRFVPERFWPTDAASSRRAHAGLRKVAMTLALGYCLLHVMMPLRAFAYPGNVLWNEQGMRWSWRVLVREKNGAVTFRVKVANRQKEYYVSPSRYLTSHQEREMSSQPDLILQLAHHIGDEYEQKGFEDVQVRVDAQVSLNGRAPRPMINPNFDLFQVRDGLAPAAWILPGPDQAPPRLGSRSRFNTISK</sequence>
<comment type="subcellular location">
    <subcellularLocation>
        <location evidence="1">Endomembrane system</location>
        <topology evidence="1">Multi-pass membrane protein</topology>
    </subcellularLocation>
</comment>
<keyword evidence="5" id="KW-1015">Disulfide bond</keyword>
<evidence type="ECO:0000256" key="4">
    <source>
        <dbReference type="ARBA" id="ARBA00023136"/>
    </source>
</evidence>
<keyword evidence="11" id="KW-1185">Reference proteome</keyword>
<feature type="transmembrane region" description="Helical" evidence="8">
    <location>
        <begin position="12"/>
        <end position="34"/>
    </location>
</feature>
<accession>A0A2Z4FRU4</accession>
<feature type="transmembrane region" description="Helical" evidence="8">
    <location>
        <begin position="199"/>
        <end position="221"/>
    </location>
</feature>
<evidence type="ECO:0000313" key="11">
    <source>
        <dbReference type="Proteomes" id="UP000249799"/>
    </source>
</evidence>
<dbReference type="SMART" id="SM00752">
    <property type="entry name" value="HTTM"/>
    <property type="match status" value="1"/>
</dbReference>
<dbReference type="OrthoDB" id="341137at2"/>
<keyword evidence="2 8" id="KW-0812">Transmembrane</keyword>
<keyword evidence="3 8" id="KW-1133">Transmembrane helix</keyword>
<dbReference type="Proteomes" id="UP000249799">
    <property type="component" value="Chromosome"/>
</dbReference>
<dbReference type="KEGG" id="bsed:DN745_14180"/>
<proteinExistence type="predicted"/>
<dbReference type="Pfam" id="PF05090">
    <property type="entry name" value="HTTM"/>
    <property type="match status" value="1"/>
</dbReference>
<gene>
    <name evidence="10" type="ORF">DN745_14180</name>
</gene>
<feature type="transmembrane region" description="Helical" evidence="8">
    <location>
        <begin position="69"/>
        <end position="99"/>
    </location>
</feature>
<evidence type="ECO:0000259" key="9">
    <source>
        <dbReference type="SMART" id="SM00752"/>
    </source>
</evidence>
<dbReference type="AlphaFoldDB" id="A0A2Z4FRU4"/>
<evidence type="ECO:0000256" key="1">
    <source>
        <dbReference type="ARBA" id="ARBA00004127"/>
    </source>
</evidence>
<reference evidence="10 11" key="1">
    <citation type="submission" date="2018-06" db="EMBL/GenBank/DDBJ databases">
        <title>Lujinxingia sediminis gen. nov. sp. nov., a new facultative anaerobic member of the class Deltaproteobacteria, and proposal of Lujinxingaceae fam. nov.</title>
        <authorList>
            <person name="Guo L.-Y."/>
            <person name="Li C.-M."/>
            <person name="Wang S."/>
            <person name="Du Z.-J."/>
        </authorList>
    </citation>
    <scope>NUCLEOTIDE SEQUENCE [LARGE SCALE GENOMIC DNA]</scope>
    <source>
        <strain evidence="10 11">FA350</strain>
    </source>
</reference>
<dbReference type="PANTHER" id="PTHR12639">
    <property type="entry name" value="VITAMIN K-DEPENDENT GAMMA-CARBOXYLASE"/>
    <property type="match status" value="1"/>
</dbReference>
<dbReference type="InterPro" id="IPR007782">
    <property type="entry name" value="VKG_COase"/>
</dbReference>
<evidence type="ECO:0000313" key="10">
    <source>
        <dbReference type="EMBL" id="AWV91444.1"/>
    </source>
</evidence>